<reference evidence="17" key="1">
    <citation type="submission" date="2020-02" db="EMBL/GenBank/DDBJ databases">
        <authorList>
            <person name="Meier V. D."/>
        </authorList>
    </citation>
    <scope>NUCLEOTIDE SEQUENCE</scope>
    <source>
        <strain evidence="17">AVDCRST_MAG41</strain>
    </source>
</reference>
<evidence type="ECO:0000256" key="3">
    <source>
        <dbReference type="ARBA" id="ARBA00011245"/>
    </source>
</evidence>
<keyword evidence="8" id="KW-0547">Nucleotide-binding</keyword>
<evidence type="ECO:0000259" key="16">
    <source>
        <dbReference type="Pfam" id="PF18085"/>
    </source>
</evidence>
<evidence type="ECO:0000256" key="5">
    <source>
        <dbReference type="ARBA" id="ARBA00013882"/>
    </source>
</evidence>
<accession>A0A6J4HNL7</accession>
<dbReference type="GO" id="GO:0005978">
    <property type="term" value="P:glycogen biosynthetic process"/>
    <property type="evidence" value="ECO:0007669"/>
    <property type="project" value="UniProtKB-UniPathway"/>
</dbReference>
<dbReference type="SUPFAM" id="SSF56112">
    <property type="entry name" value="Protein kinase-like (PK-like)"/>
    <property type="match status" value="1"/>
</dbReference>
<keyword evidence="12" id="KW-0119">Carbohydrate metabolism</keyword>
<evidence type="ECO:0000256" key="15">
    <source>
        <dbReference type="SAM" id="MobiDB-lite"/>
    </source>
</evidence>
<dbReference type="Gene3D" id="3.90.1200.10">
    <property type="match status" value="1"/>
</dbReference>
<name>A0A6J4HNL7_9ACTN</name>
<keyword evidence="10" id="KW-0067">ATP-binding</keyword>
<dbReference type="UniPathway" id="UPA00164"/>
<dbReference type="GO" id="GO:0005524">
    <property type="term" value="F:ATP binding"/>
    <property type="evidence" value="ECO:0007669"/>
    <property type="project" value="UniProtKB-KW"/>
</dbReference>
<evidence type="ECO:0000256" key="8">
    <source>
        <dbReference type="ARBA" id="ARBA00022741"/>
    </source>
</evidence>
<keyword evidence="6" id="KW-0321">Glycogen metabolism</keyword>
<evidence type="ECO:0000256" key="1">
    <source>
        <dbReference type="ARBA" id="ARBA00004964"/>
    </source>
</evidence>
<organism evidence="17">
    <name type="scientific">uncultured Mycobacteriales bacterium</name>
    <dbReference type="NCBI Taxonomy" id="581187"/>
    <lineage>
        <taxon>Bacteria</taxon>
        <taxon>Bacillati</taxon>
        <taxon>Actinomycetota</taxon>
        <taxon>Actinomycetes</taxon>
        <taxon>Mycobacteriales</taxon>
        <taxon>environmental samples</taxon>
    </lineage>
</organism>
<dbReference type="AlphaFoldDB" id="A0A6J4HNL7"/>
<evidence type="ECO:0000256" key="12">
    <source>
        <dbReference type="ARBA" id="ARBA00023277"/>
    </source>
</evidence>
<sequence length="499" mass="54155">MAEPDTEITHDETAEPAVPAPPAATGAAATAAPPELARLLAAWLPGQRWFAGKGRPFTVEEATALGMLTERPWRSDVWLVRVRHDDDGSTDTYQVPLVRRPQPADQIGHVLVGETADPDYGGRSWWYDALHDKEVTGAWLTGIAGGRTEGRLEFVPGPDAAELPLEASSLVNPREQSNTSLIFDDAAILKVFRRLHPGFNPDIEVHQALATLDGGERHVAKLLGYVRADWTGADGAPVRADLAMMQEFFQTASDGWELAKVSVRDLYAEADLHANEVGGDFAGEAHRLGQATAEVHGDLARALPTGTLEEADLAELAAAMGRRLDAALSTVPKLGPYAPGLRAAFAALGAHPGGVPVQRVHGDYHLGQVLRTSHRWVVLDFEGEPAKPLSERTGPDSPVRDLAGMLRSFDYAARHLLADHPYEPHLAYRAEEWALRNREAFLDGYAEAGGPDPRDDTVLLRAYEADKAVYEAVYEARNRPSWLPIPLASLARLTEGARP</sequence>
<keyword evidence="11" id="KW-0320">Glycogen biosynthesis</keyword>
<evidence type="ECO:0000256" key="6">
    <source>
        <dbReference type="ARBA" id="ARBA00022600"/>
    </source>
</evidence>
<comment type="catalytic activity">
    <reaction evidence="14">
        <text>D-maltose + ATP = alpha-maltose 1-phosphate + ADP + H(+)</text>
        <dbReference type="Rhea" id="RHEA:31915"/>
        <dbReference type="ChEBI" id="CHEBI:15378"/>
        <dbReference type="ChEBI" id="CHEBI:17306"/>
        <dbReference type="ChEBI" id="CHEBI:30616"/>
        <dbReference type="ChEBI" id="CHEBI:63576"/>
        <dbReference type="ChEBI" id="CHEBI:456216"/>
        <dbReference type="EC" id="2.7.1.175"/>
    </reaction>
</comment>
<keyword evidence="9 17" id="KW-0418">Kinase</keyword>
<dbReference type="InterPro" id="IPR040999">
    <property type="entry name" value="Mak_N_cap"/>
</dbReference>
<keyword evidence="7 17" id="KW-0808">Transferase</keyword>
<evidence type="ECO:0000256" key="9">
    <source>
        <dbReference type="ARBA" id="ARBA00022777"/>
    </source>
</evidence>
<comment type="similarity">
    <text evidence="2">Belongs to the aminoglycoside phosphotransferase family.</text>
</comment>
<evidence type="ECO:0000256" key="7">
    <source>
        <dbReference type="ARBA" id="ARBA00022679"/>
    </source>
</evidence>
<dbReference type="Pfam" id="PF18085">
    <property type="entry name" value="Mak_N_cap"/>
    <property type="match status" value="1"/>
</dbReference>
<dbReference type="GO" id="GO:0016301">
    <property type="term" value="F:kinase activity"/>
    <property type="evidence" value="ECO:0007669"/>
    <property type="project" value="UniProtKB-KW"/>
</dbReference>
<proteinExistence type="inferred from homology"/>
<dbReference type="InterPro" id="IPR011009">
    <property type="entry name" value="Kinase-like_dom_sf"/>
</dbReference>
<evidence type="ECO:0000256" key="14">
    <source>
        <dbReference type="ARBA" id="ARBA00049067"/>
    </source>
</evidence>
<evidence type="ECO:0000256" key="4">
    <source>
        <dbReference type="ARBA" id="ARBA00011962"/>
    </source>
</evidence>
<evidence type="ECO:0000256" key="2">
    <source>
        <dbReference type="ARBA" id="ARBA00006219"/>
    </source>
</evidence>
<comment type="subunit">
    <text evidence="3">Monomer.</text>
</comment>
<comment type="pathway">
    <text evidence="1">Glycan biosynthesis; glycogen biosynthesis.</text>
</comment>
<feature type="domain" description="Maltokinase N-terminal cap" evidence="16">
    <location>
        <begin position="43"/>
        <end position="132"/>
    </location>
</feature>
<evidence type="ECO:0000256" key="11">
    <source>
        <dbReference type="ARBA" id="ARBA00023056"/>
    </source>
</evidence>
<dbReference type="EMBL" id="CADCTP010000088">
    <property type="protein sequence ID" value="CAA9229186.1"/>
    <property type="molecule type" value="Genomic_DNA"/>
</dbReference>
<protein>
    <recommendedName>
        <fullName evidence="5">Maltokinase</fullName>
        <ecNumber evidence="4">2.7.1.175</ecNumber>
    </recommendedName>
    <alternativeName>
        <fullName evidence="13">Maltose-1-phosphate synthase</fullName>
    </alternativeName>
</protein>
<evidence type="ECO:0000313" key="17">
    <source>
        <dbReference type="EMBL" id="CAA9229186.1"/>
    </source>
</evidence>
<evidence type="ECO:0000256" key="13">
    <source>
        <dbReference type="ARBA" id="ARBA00031251"/>
    </source>
</evidence>
<dbReference type="EC" id="2.7.1.175" evidence="4"/>
<feature type="region of interest" description="Disordered" evidence="15">
    <location>
        <begin position="1"/>
        <end position="30"/>
    </location>
</feature>
<gene>
    <name evidence="17" type="ORF">AVDCRST_MAG41-866</name>
</gene>
<evidence type="ECO:0000256" key="10">
    <source>
        <dbReference type="ARBA" id="ARBA00022840"/>
    </source>
</evidence>